<keyword evidence="2" id="KW-1133">Transmembrane helix</keyword>
<dbReference type="CDD" id="cd06225">
    <property type="entry name" value="HAMP"/>
    <property type="match status" value="1"/>
</dbReference>
<evidence type="ECO:0000256" key="2">
    <source>
        <dbReference type="SAM" id="Phobius"/>
    </source>
</evidence>
<dbReference type="GO" id="GO:0016301">
    <property type="term" value="F:kinase activity"/>
    <property type="evidence" value="ECO:0007669"/>
    <property type="project" value="UniProtKB-KW"/>
</dbReference>
<evidence type="ECO:0000313" key="4">
    <source>
        <dbReference type="EMBL" id="MBU3875180.1"/>
    </source>
</evidence>
<comment type="caution">
    <text evidence="4">The sequence shown here is derived from an EMBL/GenBank/DDBJ whole genome shotgun (WGS) entry which is preliminary data.</text>
</comment>
<dbReference type="PANTHER" id="PTHR34220">
    <property type="entry name" value="SENSOR HISTIDINE KINASE YPDA"/>
    <property type="match status" value="1"/>
</dbReference>
<dbReference type="RefSeq" id="WP_216240039.1">
    <property type="nucleotide sequence ID" value="NZ_JABACJ020000003.1"/>
</dbReference>
<dbReference type="EMBL" id="JABACJ020000003">
    <property type="protein sequence ID" value="MBU3875180.1"/>
    <property type="molecule type" value="Genomic_DNA"/>
</dbReference>
<keyword evidence="1 4" id="KW-0418">Kinase</keyword>
<name>A0ABS6D0R9_9FIRM</name>
<dbReference type="InterPro" id="IPR003660">
    <property type="entry name" value="HAMP_dom"/>
</dbReference>
<dbReference type="PROSITE" id="PS50885">
    <property type="entry name" value="HAMP"/>
    <property type="match status" value="1"/>
</dbReference>
<dbReference type="InterPro" id="IPR050640">
    <property type="entry name" value="Bact_2-comp_sensor_kinase"/>
</dbReference>
<evidence type="ECO:0000313" key="5">
    <source>
        <dbReference type="Proteomes" id="UP000723714"/>
    </source>
</evidence>
<feature type="transmembrane region" description="Helical" evidence="2">
    <location>
        <begin position="296"/>
        <end position="314"/>
    </location>
</feature>
<accession>A0ABS6D0R9</accession>
<dbReference type="Pfam" id="PF02518">
    <property type="entry name" value="HATPase_c"/>
    <property type="match status" value="1"/>
</dbReference>
<dbReference type="PANTHER" id="PTHR34220:SF7">
    <property type="entry name" value="SENSOR HISTIDINE KINASE YPDA"/>
    <property type="match status" value="1"/>
</dbReference>
<sequence>MMKRTLKNKIYRAFLLGFTITLVASAIIVFGFSLPSIYESNLKSERETLNQAATQIDTYLRQINSLCIQVSYTEDTRTVLSKKYSGELEHSTEYIQDSDELYKLYANFLFPTKGAYGVFIYNQNGYPYFYCPSNYINRYNNIREESWYLELNQSAAYDYYIFSSAHRPRQILNTPNYFISLYRKIYDISNYEIIGQAEILIQPQTIQNILFESVKNDQKQQLTLVDTDGHVIASTGNYSPGEGFDKSIAKRLKDKNGTFVSNLSLNATNYSLSDYSGWYLVYQYDSDLLYKDIRNIVITFISFSLLAWFAMMIWGRALAKQVTTPLALLAEGVEHIKQKDFNHKIILNSDDEFEYLAETFNEMTDTLKDYIQQVFDVEEQKTKAQMYALQAQINPHFTLNTINSIKHMAMLQNQTNIVSILDDFSLLLAATFRFPNELITLREELDRVRAFARIQDTASFGKIKLHFSYEEEILDYLTVGLILQPIIENAIFHGIKPKMSSHQLKSGDILIQITSDDDSILIHVIDNGIGMLKEQADSLLSQSRSGIGVKNVHARIQLRFGEEYGLTIKSAPFEGCDVLIHIPKIKNNPESRGYNNESF</sequence>
<feature type="domain" description="HAMP" evidence="3">
    <location>
        <begin position="320"/>
        <end position="372"/>
    </location>
</feature>
<proteinExistence type="predicted"/>
<evidence type="ECO:0000256" key="1">
    <source>
        <dbReference type="ARBA" id="ARBA00022777"/>
    </source>
</evidence>
<dbReference type="InterPro" id="IPR010559">
    <property type="entry name" value="Sig_transdc_His_kin_internal"/>
</dbReference>
<keyword evidence="2" id="KW-0812">Transmembrane</keyword>
<dbReference type="Pfam" id="PF06580">
    <property type="entry name" value="His_kinase"/>
    <property type="match status" value="1"/>
</dbReference>
<keyword evidence="5" id="KW-1185">Reference proteome</keyword>
<evidence type="ECO:0000259" key="3">
    <source>
        <dbReference type="PROSITE" id="PS50885"/>
    </source>
</evidence>
<organism evidence="4 5">
    <name type="scientific">Faecalicatena faecalis</name>
    <dbReference type="NCBI Taxonomy" id="2726362"/>
    <lineage>
        <taxon>Bacteria</taxon>
        <taxon>Bacillati</taxon>
        <taxon>Bacillota</taxon>
        <taxon>Clostridia</taxon>
        <taxon>Lachnospirales</taxon>
        <taxon>Lachnospiraceae</taxon>
        <taxon>Faecalicatena</taxon>
    </lineage>
</organism>
<keyword evidence="1 4" id="KW-0808">Transferase</keyword>
<protein>
    <submittedName>
        <fullName evidence="4">Histidine kinase</fullName>
    </submittedName>
</protein>
<dbReference type="Pfam" id="PF00672">
    <property type="entry name" value="HAMP"/>
    <property type="match status" value="1"/>
</dbReference>
<gene>
    <name evidence="4" type="ORF">HGO97_005040</name>
</gene>
<dbReference type="SMART" id="SM00304">
    <property type="entry name" value="HAMP"/>
    <property type="match status" value="1"/>
</dbReference>
<keyword evidence="2" id="KW-0472">Membrane</keyword>
<dbReference type="Proteomes" id="UP000723714">
    <property type="component" value="Unassembled WGS sequence"/>
</dbReference>
<reference evidence="4 5" key="1">
    <citation type="submission" date="2021-06" db="EMBL/GenBank/DDBJ databases">
        <title>Faecalicatena sp. nov. isolated from porcine feces.</title>
        <authorList>
            <person name="Oh B.S."/>
            <person name="Lee J.H."/>
        </authorList>
    </citation>
    <scope>NUCLEOTIDE SEQUENCE [LARGE SCALE GENOMIC DNA]</scope>
    <source>
        <strain evidence="4 5">AGMB00832</strain>
    </source>
</reference>
<dbReference type="InterPro" id="IPR003594">
    <property type="entry name" value="HATPase_dom"/>
</dbReference>